<evidence type="ECO:0000259" key="1">
    <source>
        <dbReference type="Pfam" id="PF10020"/>
    </source>
</evidence>
<dbReference type="InterPro" id="IPR019260">
    <property type="entry name" value="DUF2262"/>
</dbReference>
<name>A0A345IJN0_9DEIO</name>
<organism evidence="2 3">
    <name type="scientific">Deinococcus wulumuqiensis</name>
    <dbReference type="NCBI Taxonomy" id="980427"/>
    <lineage>
        <taxon>Bacteria</taxon>
        <taxon>Thermotogati</taxon>
        <taxon>Deinococcota</taxon>
        <taxon>Deinococci</taxon>
        <taxon>Deinococcales</taxon>
        <taxon>Deinococcaceae</taxon>
        <taxon>Deinococcus</taxon>
    </lineage>
</organism>
<protein>
    <submittedName>
        <fullName evidence="2">DUF2262 domain-containing protein</fullName>
    </submittedName>
</protein>
<sequence>MGPLLPTLQDVVLGELILGELIYDDRLSRWDGPSAALGVPFSLSAHTFADSGAGLPGDEAALEVDRAAFLRLEKGEGELRRQVAEAMTELAEDWRDPDADPLPLTPERVLERVKLESATIAG</sequence>
<proteinExistence type="predicted"/>
<gene>
    <name evidence="2" type="ORF">DVJ83_13100</name>
</gene>
<evidence type="ECO:0000313" key="3">
    <source>
        <dbReference type="Proteomes" id="UP000253744"/>
    </source>
</evidence>
<dbReference type="EMBL" id="CP031158">
    <property type="protein sequence ID" value="AXG99902.1"/>
    <property type="molecule type" value="Genomic_DNA"/>
</dbReference>
<dbReference type="KEGG" id="dwu:DVJ83_13100"/>
<dbReference type="AlphaFoldDB" id="A0A345IJN0"/>
<reference evidence="2 3" key="1">
    <citation type="submission" date="2018-07" db="EMBL/GenBank/DDBJ databases">
        <title>Complete Genome and Methylome Analysis of Deinococcus wulumuqiensis NEB 479.</title>
        <authorList>
            <person name="Fomenkov A."/>
            <person name="Luyten Y."/>
            <person name="Vincze T."/>
            <person name="Anton B.P."/>
            <person name="Clark T."/>
            <person name="Roberts R.J."/>
            <person name="Morgan R.D."/>
        </authorList>
    </citation>
    <scope>NUCLEOTIDE SEQUENCE [LARGE SCALE GENOMIC DNA]</scope>
    <source>
        <strain evidence="2 3">NEB 479</strain>
    </source>
</reference>
<dbReference type="STRING" id="1288484.GCA_000348665_03072"/>
<dbReference type="Pfam" id="PF10020">
    <property type="entry name" value="DUF2262"/>
    <property type="match status" value="1"/>
</dbReference>
<evidence type="ECO:0000313" key="2">
    <source>
        <dbReference type="EMBL" id="AXG99902.1"/>
    </source>
</evidence>
<feature type="domain" description="DUF2262" evidence="1">
    <location>
        <begin position="17"/>
        <end position="120"/>
    </location>
</feature>
<accession>A0A345IJN0</accession>
<dbReference type="Proteomes" id="UP000253744">
    <property type="component" value="Chromosome"/>
</dbReference>
<dbReference type="RefSeq" id="WP_114672638.1">
    <property type="nucleotide sequence ID" value="NZ_CP031158.1"/>
</dbReference>